<sequence length="383" mass="41145">MSRLITSRWVRLALVAAVVTAVVVAVLRLRRPPAVRRQEGLPEPSRAETAAAPGVRAAPEPRAWPPAPILGTPNAEILKGYATVTRPPAFLTRQAVPRTPLDGAARRVLTRWAAAACALGLLAVGAQVLDDAVFSGRRHAGEPCAGETVCQRAAAPVTEILETPAPAVPDADCDPAARTPHRRPVSPRVTRAVDRQWNRIERWLRANTPRTYRALSAPARSGTIAVAEAQMGLRLPDDLRASLLRHNGGAPLLMGESPLDVRGIRDTWRTLCEVDGVDGYTGEEIGERSEWWDGRMIPFTADGTGCHLLIDSVARDVGGKCEDEPIGFTPGGVRLRSYYALLKATADALETGGRIGYWRPRAAGGALDWEIVDAGAEAEYADP</sequence>
<feature type="region of interest" description="Disordered" evidence="1">
    <location>
        <begin position="36"/>
        <end position="66"/>
    </location>
</feature>
<dbReference type="InterPro" id="IPR018958">
    <property type="entry name" value="Knr4/Smi1-like_dom"/>
</dbReference>
<protein>
    <submittedName>
        <fullName evidence="4">SMI1/KNR4 family protein</fullName>
    </submittedName>
</protein>
<evidence type="ECO:0000313" key="5">
    <source>
        <dbReference type="Proteomes" id="UP001595698"/>
    </source>
</evidence>
<dbReference type="SMART" id="SM00860">
    <property type="entry name" value="SMI1_KNR4"/>
    <property type="match status" value="1"/>
</dbReference>
<comment type="caution">
    <text evidence="4">The sequence shown here is derived from an EMBL/GenBank/DDBJ whole genome shotgun (WGS) entry which is preliminary data.</text>
</comment>
<evidence type="ECO:0000256" key="1">
    <source>
        <dbReference type="SAM" id="MobiDB-lite"/>
    </source>
</evidence>
<proteinExistence type="predicted"/>
<feature type="domain" description="Knr4/Smi1-like" evidence="3">
    <location>
        <begin position="218"/>
        <end position="341"/>
    </location>
</feature>
<reference evidence="5" key="1">
    <citation type="journal article" date="2019" name="Int. J. Syst. Evol. Microbiol.">
        <title>The Global Catalogue of Microorganisms (GCM) 10K type strain sequencing project: providing services to taxonomists for standard genome sequencing and annotation.</title>
        <authorList>
            <consortium name="The Broad Institute Genomics Platform"/>
            <consortium name="The Broad Institute Genome Sequencing Center for Infectious Disease"/>
            <person name="Wu L."/>
            <person name="Ma J."/>
        </authorList>
    </citation>
    <scope>NUCLEOTIDE SEQUENCE [LARGE SCALE GENOMIC DNA]</scope>
    <source>
        <strain evidence="5">TBRC 7912</strain>
    </source>
</reference>
<evidence type="ECO:0000256" key="2">
    <source>
        <dbReference type="SAM" id="Phobius"/>
    </source>
</evidence>
<name>A0ABV8F0D2_9ACTN</name>
<dbReference type="RefSeq" id="WP_386190042.1">
    <property type="nucleotide sequence ID" value="NZ_JBHSBC010000012.1"/>
</dbReference>
<dbReference type="InterPro" id="IPR037883">
    <property type="entry name" value="Knr4/Smi1-like_sf"/>
</dbReference>
<gene>
    <name evidence="4" type="ORF">ACFOYY_14680</name>
</gene>
<dbReference type="EMBL" id="JBHSBC010000012">
    <property type="protein sequence ID" value="MFC3981381.1"/>
    <property type="molecule type" value="Genomic_DNA"/>
</dbReference>
<evidence type="ECO:0000313" key="4">
    <source>
        <dbReference type="EMBL" id="MFC3981381.1"/>
    </source>
</evidence>
<dbReference type="SUPFAM" id="SSF160631">
    <property type="entry name" value="SMI1/KNR4-like"/>
    <property type="match status" value="1"/>
</dbReference>
<organism evidence="4 5">
    <name type="scientific">Streptosporangium jomthongense</name>
    <dbReference type="NCBI Taxonomy" id="1193683"/>
    <lineage>
        <taxon>Bacteria</taxon>
        <taxon>Bacillati</taxon>
        <taxon>Actinomycetota</taxon>
        <taxon>Actinomycetes</taxon>
        <taxon>Streptosporangiales</taxon>
        <taxon>Streptosporangiaceae</taxon>
        <taxon>Streptosporangium</taxon>
    </lineage>
</organism>
<dbReference type="Gene3D" id="3.40.1580.10">
    <property type="entry name" value="SMI1/KNR4-like"/>
    <property type="match status" value="1"/>
</dbReference>
<feature type="transmembrane region" description="Helical" evidence="2">
    <location>
        <begin position="12"/>
        <end position="29"/>
    </location>
</feature>
<evidence type="ECO:0000259" key="3">
    <source>
        <dbReference type="SMART" id="SM00860"/>
    </source>
</evidence>
<keyword evidence="2" id="KW-0472">Membrane</keyword>
<dbReference type="Proteomes" id="UP001595698">
    <property type="component" value="Unassembled WGS sequence"/>
</dbReference>
<keyword evidence="2" id="KW-1133">Transmembrane helix</keyword>
<keyword evidence="5" id="KW-1185">Reference proteome</keyword>
<accession>A0ABV8F0D2</accession>
<keyword evidence="2" id="KW-0812">Transmembrane</keyword>
<dbReference type="Pfam" id="PF09346">
    <property type="entry name" value="SMI1_KNR4"/>
    <property type="match status" value="1"/>
</dbReference>